<dbReference type="InterPro" id="IPR023796">
    <property type="entry name" value="Serpin_dom"/>
</dbReference>
<dbReference type="InterPro" id="IPR042178">
    <property type="entry name" value="Serpin_sf_1"/>
</dbReference>
<dbReference type="GO" id="GO:0005615">
    <property type="term" value="C:extracellular space"/>
    <property type="evidence" value="ECO:0007669"/>
    <property type="project" value="InterPro"/>
</dbReference>
<feature type="domain" description="Serpin" evidence="6">
    <location>
        <begin position="105"/>
        <end position="238"/>
    </location>
</feature>
<feature type="compositionally biased region" description="Low complexity" evidence="5">
    <location>
        <begin position="42"/>
        <end position="59"/>
    </location>
</feature>
<dbReference type="Ensembl" id="ENSCPGT00000020539.1">
    <property type="protein sequence ID" value="ENSCPGP00000018779.1"/>
    <property type="gene ID" value="ENSCPGG00000013124.1"/>
</dbReference>
<evidence type="ECO:0000259" key="6">
    <source>
        <dbReference type="Pfam" id="PF00079"/>
    </source>
</evidence>
<evidence type="ECO:0000313" key="8">
    <source>
        <dbReference type="Proteomes" id="UP000694419"/>
    </source>
</evidence>
<evidence type="ECO:0000256" key="4">
    <source>
        <dbReference type="ARBA" id="ARBA00066062"/>
    </source>
</evidence>
<dbReference type="AlphaFoldDB" id="A0A8C3PPY2"/>
<evidence type="ECO:0000256" key="1">
    <source>
        <dbReference type="ARBA" id="ARBA00040523"/>
    </source>
</evidence>
<feature type="compositionally biased region" description="Gly residues" evidence="5">
    <location>
        <begin position="27"/>
        <end position="41"/>
    </location>
</feature>
<dbReference type="Proteomes" id="UP000694419">
    <property type="component" value="Unplaced"/>
</dbReference>
<evidence type="ECO:0000256" key="5">
    <source>
        <dbReference type="SAM" id="MobiDB-lite"/>
    </source>
</evidence>
<comment type="subunit">
    <text evidence="4">Forms a heterodimer with TMPRSS7. Interacts with VTN. Binds LRP1B; binding is followed by internalization and degradation. Interacts with PPP1CB. In complex with PLAU/uPA, interacts with PLAUR/uPAR. Interacts with SORL1 and LRP1, either alone or in complex with PLAU; these interactions are abolished in the presence of LRPAP1/RAP. The ternary complex composed of PLAUR-PLAU-PAI1 also interacts with SORL1. Interacts with PLAT/tPA. Also interacts with SORL1, when complexed to PLAT/tPA.</text>
</comment>
<accession>A0A8C3PPY2</accession>
<feature type="region of interest" description="Disordered" evidence="5">
    <location>
        <begin position="1"/>
        <end position="61"/>
    </location>
</feature>
<dbReference type="PANTHER" id="PTHR11461:SF49">
    <property type="entry name" value="PLASMINOGEN ACTIVATOR INHIBITOR 1"/>
    <property type="match status" value="1"/>
</dbReference>
<evidence type="ECO:0000313" key="7">
    <source>
        <dbReference type="Ensembl" id="ENSCPGP00000018779.1"/>
    </source>
</evidence>
<keyword evidence="8" id="KW-1185">Reference proteome</keyword>
<organism evidence="7 8">
    <name type="scientific">Calidris pygmaea</name>
    <name type="common">Spoon-billed sandpiper</name>
    <dbReference type="NCBI Taxonomy" id="425635"/>
    <lineage>
        <taxon>Eukaryota</taxon>
        <taxon>Metazoa</taxon>
        <taxon>Chordata</taxon>
        <taxon>Craniata</taxon>
        <taxon>Vertebrata</taxon>
        <taxon>Euteleostomi</taxon>
        <taxon>Archelosauria</taxon>
        <taxon>Archosauria</taxon>
        <taxon>Dinosauria</taxon>
        <taxon>Saurischia</taxon>
        <taxon>Theropoda</taxon>
        <taxon>Coelurosauria</taxon>
        <taxon>Aves</taxon>
        <taxon>Neognathae</taxon>
        <taxon>Neoaves</taxon>
        <taxon>Charadriiformes</taxon>
        <taxon>Scolopacidae</taxon>
        <taxon>Calidris</taxon>
    </lineage>
</organism>
<proteinExistence type="predicted"/>
<feature type="compositionally biased region" description="Low complexity" evidence="5">
    <location>
        <begin position="16"/>
        <end position="26"/>
    </location>
</feature>
<dbReference type="Gene3D" id="3.30.497.10">
    <property type="entry name" value="Antithrombin, subunit I, domain 2"/>
    <property type="match status" value="1"/>
</dbReference>
<dbReference type="GO" id="GO:0004867">
    <property type="term" value="F:serine-type endopeptidase inhibitor activity"/>
    <property type="evidence" value="ECO:0007669"/>
    <property type="project" value="InterPro"/>
</dbReference>
<dbReference type="GO" id="GO:0061044">
    <property type="term" value="P:negative regulation of vascular wound healing"/>
    <property type="evidence" value="ECO:0007669"/>
    <property type="project" value="TreeGrafter"/>
</dbReference>
<dbReference type="PANTHER" id="PTHR11461">
    <property type="entry name" value="SERINE PROTEASE INHIBITOR, SERPIN"/>
    <property type="match status" value="1"/>
</dbReference>
<sequence>MKTGTRIGIGTGASTGTGTSMKTGTGTATGIGTGIGTGSSTGTGTSIKTGTGTSTGVTIPSLTPSHLVPSRTWVAPVALMALVALAWVALVDAGPPVREGVAQLVANFGLRLFREVVRHRGDTNVIFAPHGATAILVALQLATAGDSRHQLEVAMGLSINDPRVAAELRVLRRALRGPGHLLAVAEGLFVGQKVTVTPGFVHRFLGTLGPRRLARVDFQRGEEARALLNTWVQEKTRGEHPGGGGGPLGMGVPGHLGALGKGVSGSLGKGGVWVPWKRGCLNPLEKGVPRHLGALGKGVSGSLGKGGAQTPGCPGKGGVWVLWERGCLDPLEKGVPRHLGALGKGVSGSFGKGGVWVPWKRGCLGPLGKGGVWVPWKRGCPDTWVPWELGCLS</sequence>
<dbReference type="InterPro" id="IPR036186">
    <property type="entry name" value="Serpin_sf"/>
</dbReference>
<dbReference type="Pfam" id="PF00079">
    <property type="entry name" value="Serpin"/>
    <property type="match status" value="1"/>
</dbReference>
<dbReference type="InterPro" id="IPR000215">
    <property type="entry name" value="Serpin_fam"/>
</dbReference>
<evidence type="ECO:0000256" key="2">
    <source>
        <dbReference type="ARBA" id="ARBA00041825"/>
    </source>
</evidence>
<name>A0A8C3PPY2_9CHAR</name>
<protein>
    <recommendedName>
        <fullName evidence="1">Plasminogen activator inhibitor 1</fullName>
    </recommendedName>
    <alternativeName>
        <fullName evidence="2">Endothelial plasminogen activator inhibitor</fullName>
    </alternativeName>
    <alternativeName>
        <fullName evidence="3">Serpin E1</fullName>
    </alternativeName>
</protein>
<reference evidence="7" key="1">
    <citation type="submission" date="2025-08" db="UniProtKB">
        <authorList>
            <consortium name="Ensembl"/>
        </authorList>
    </citation>
    <scope>IDENTIFICATION</scope>
</reference>
<dbReference type="GO" id="GO:0010757">
    <property type="term" value="P:negative regulation of plasminogen activation"/>
    <property type="evidence" value="ECO:0007669"/>
    <property type="project" value="TreeGrafter"/>
</dbReference>
<evidence type="ECO:0000256" key="3">
    <source>
        <dbReference type="ARBA" id="ARBA00043166"/>
    </source>
</evidence>
<reference evidence="7" key="2">
    <citation type="submission" date="2025-09" db="UniProtKB">
        <authorList>
            <consortium name="Ensembl"/>
        </authorList>
    </citation>
    <scope>IDENTIFICATION</scope>
</reference>
<dbReference type="SUPFAM" id="SSF56574">
    <property type="entry name" value="Serpins"/>
    <property type="match status" value="1"/>
</dbReference>